<sequence>MAPTGVSCRPTRTTKMKYKALRFVMKIKNAKEDHFLKSCSLVIDGDSYFRSSYKDSGCKFILGGEFDRYADYLKRKLGVFIESNVICYVVFNGAMKADLETRKQLHQKLINDKMAIVPGDDNYYEPVFTKDVQKQVLEELGINYYVCEHDARETMLDVSKNYKCAVLTNNFEYCLLGMSCITPDSIAYDKNKKGISCKIQTPEGHEAYFCLKKYMKPVFMAVIDEDGLLYRKIPRIIGSGKKNPIGNLIYWMNHQSQTEAIEKLVKMLDSEADRQKFRDTVHELIKLILFTRKNPAVKYFNTSDSDNNEFRKRESIGQIAIPYINLKNNGWFSGSWVICDKNRNDAMLPAIDIIICARSALSDDKKGEVTFIGRNVDKSCVTQIKADAKFSKINDEGFSLEDCFEKFVDTALPGFNWSLLTDVSEDMWLLIITLLYYLSKAGSDFITPAYSILVSYLILGPVSKKVGLIKRSNLTMCHSLALDDPDAENDCTYEDCLKAAHAVIDYFDERKIKKNFDRGVLHSLAEFQHCLQQMNYLNKLGGEKN</sequence>
<protein>
    <submittedName>
        <fullName evidence="1">Uncharacterized protein</fullName>
    </submittedName>
</protein>
<evidence type="ECO:0000313" key="2">
    <source>
        <dbReference type="Proteomes" id="UP001064048"/>
    </source>
</evidence>
<dbReference type="Proteomes" id="UP001064048">
    <property type="component" value="Chromosome 23"/>
</dbReference>
<evidence type="ECO:0000313" key="1">
    <source>
        <dbReference type="EMBL" id="KAI8439180.1"/>
    </source>
</evidence>
<reference evidence="1 2" key="1">
    <citation type="journal article" date="2022" name="Genome Biol. Evol.">
        <title>The Spruce Budworm Genome: Reconstructing the Evolutionary History of Antifreeze Proteins.</title>
        <authorList>
            <person name="Beliveau C."/>
            <person name="Gagne P."/>
            <person name="Picq S."/>
            <person name="Vernygora O."/>
            <person name="Keeling C.I."/>
            <person name="Pinkney K."/>
            <person name="Doucet D."/>
            <person name="Wen F."/>
            <person name="Johnston J.S."/>
            <person name="Maaroufi H."/>
            <person name="Boyle B."/>
            <person name="Laroche J."/>
            <person name="Dewar K."/>
            <person name="Juretic N."/>
            <person name="Blackburn G."/>
            <person name="Nisole A."/>
            <person name="Brunet B."/>
            <person name="Brandao M."/>
            <person name="Lumley L."/>
            <person name="Duan J."/>
            <person name="Quan G."/>
            <person name="Lucarotti C.J."/>
            <person name="Roe A.D."/>
            <person name="Sperling F.A.H."/>
            <person name="Levesque R.C."/>
            <person name="Cusson M."/>
        </authorList>
    </citation>
    <scope>NUCLEOTIDE SEQUENCE [LARGE SCALE GENOMIC DNA]</scope>
    <source>
        <strain evidence="1">Glfc:IPQL:Cfum</strain>
    </source>
</reference>
<name>A0ACC0KS97_CHOFU</name>
<proteinExistence type="predicted"/>
<keyword evidence="2" id="KW-1185">Reference proteome</keyword>
<accession>A0ACC0KS97</accession>
<comment type="caution">
    <text evidence="1">The sequence shown here is derived from an EMBL/GenBank/DDBJ whole genome shotgun (WGS) entry which is preliminary data.</text>
</comment>
<dbReference type="EMBL" id="CM046123">
    <property type="protein sequence ID" value="KAI8439180.1"/>
    <property type="molecule type" value="Genomic_DNA"/>
</dbReference>
<gene>
    <name evidence="1" type="ORF">MSG28_013027</name>
</gene>
<organism evidence="1 2">
    <name type="scientific">Choristoneura fumiferana</name>
    <name type="common">Spruce budworm moth</name>
    <name type="synonym">Archips fumiferana</name>
    <dbReference type="NCBI Taxonomy" id="7141"/>
    <lineage>
        <taxon>Eukaryota</taxon>
        <taxon>Metazoa</taxon>
        <taxon>Ecdysozoa</taxon>
        <taxon>Arthropoda</taxon>
        <taxon>Hexapoda</taxon>
        <taxon>Insecta</taxon>
        <taxon>Pterygota</taxon>
        <taxon>Neoptera</taxon>
        <taxon>Endopterygota</taxon>
        <taxon>Lepidoptera</taxon>
        <taxon>Glossata</taxon>
        <taxon>Ditrysia</taxon>
        <taxon>Tortricoidea</taxon>
        <taxon>Tortricidae</taxon>
        <taxon>Tortricinae</taxon>
        <taxon>Choristoneura</taxon>
    </lineage>
</organism>